<accession>A0A9J7LFC7</accession>
<dbReference type="InterPro" id="IPR000668">
    <property type="entry name" value="Peptidase_C1A_C"/>
</dbReference>
<keyword evidence="4" id="KW-1185">Reference proteome</keyword>
<protein>
    <submittedName>
        <fullName evidence="5">Cathepsin O-like isoform X1</fullName>
    </submittedName>
    <submittedName>
        <fullName evidence="6">Cathepsin O-like isoform X2</fullName>
    </submittedName>
</protein>
<reference evidence="5 6" key="2">
    <citation type="submission" date="2025-04" db="UniProtKB">
        <authorList>
            <consortium name="RefSeq"/>
        </authorList>
    </citation>
    <scope>IDENTIFICATION</scope>
    <source>
        <strain evidence="5 6">S238N-H82</strain>
        <tissue evidence="5 6">Testes</tissue>
    </source>
</reference>
<dbReference type="PROSITE" id="PS00639">
    <property type="entry name" value="THIOL_PROTEASE_HIS"/>
    <property type="match status" value="1"/>
</dbReference>
<sequence>MVQSKMAVLPTRKLKTDKLFLLSLSFLALVALATTSDVRQLFEDFVVKFGKKYQSKEEYWRRYHIFKESVLRHQQMNLGRTAGSALYGVNRFSDLTPAEFREKHLSTIKTDGRLHTSNVTGKNSAQSIYDPHYSFEVPSDVPPIWDWRKNKTVTAIRDQGSCGGCWAFSIVETIESQWSIAGHPLEEYSVQQVLDCDRTKGSHGCRGGDTCNALSWMNQTTANLVPKKDYPYTGKDGECRFFTNTTDSVHLTNYTCRGYENHEDEMVRLLHGHSTLAIIVDATSWQDYLGGIIQHHCSHDYNNHAVQIVGYNIKGDVPYFIVRNSWGSSWGLDGYLHIRIGSNLCGVANQVSTVSV</sequence>
<dbReference type="GeneID" id="118419487"/>
<evidence type="ECO:0000256" key="1">
    <source>
        <dbReference type="ARBA" id="ARBA00008455"/>
    </source>
</evidence>
<dbReference type="OMA" id="QNGLCRY"/>
<dbReference type="KEGG" id="bfo:118419487"/>
<dbReference type="Pfam" id="PF08246">
    <property type="entry name" value="Inhibitor_I29"/>
    <property type="match status" value="1"/>
</dbReference>
<organism evidence="4 5">
    <name type="scientific">Branchiostoma floridae</name>
    <name type="common">Florida lancelet</name>
    <name type="synonym">Amphioxus</name>
    <dbReference type="NCBI Taxonomy" id="7739"/>
    <lineage>
        <taxon>Eukaryota</taxon>
        <taxon>Metazoa</taxon>
        <taxon>Chordata</taxon>
        <taxon>Cephalochordata</taxon>
        <taxon>Leptocardii</taxon>
        <taxon>Amphioxiformes</taxon>
        <taxon>Branchiostomatidae</taxon>
        <taxon>Branchiostoma</taxon>
    </lineage>
</organism>
<dbReference type="InterPro" id="IPR039417">
    <property type="entry name" value="Peptidase_C1A_papain-like"/>
</dbReference>
<dbReference type="RefSeq" id="XP_035681773.1">
    <property type="nucleotide sequence ID" value="XM_035825880.1"/>
</dbReference>
<dbReference type="Gene3D" id="3.90.70.10">
    <property type="entry name" value="Cysteine proteinases"/>
    <property type="match status" value="1"/>
</dbReference>
<dbReference type="SMART" id="SM00848">
    <property type="entry name" value="Inhibitor_I29"/>
    <property type="match status" value="1"/>
</dbReference>
<evidence type="ECO:0000313" key="6">
    <source>
        <dbReference type="RefSeq" id="XP_035681773.1"/>
    </source>
</evidence>
<dbReference type="GO" id="GO:0004197">
    <property type="term" value="F:cysteine-type endopeptidase activity"/>
    <property type="evidence" value="ECO:0000318"/>
    <property type="project" value="GO_Central"/>
</dbReference>
<evidence type="ECO:0000313" key="5">
    <source>
        <dbReference type="RefSeq" id="XP_035681772.1"/>
    </source>
</evidence>
<dbReference type="InterPro" id="IPR038765">
    <property type="entry name" value="Papain-like_cys_pep_sf"/>
</dbReference>
<dbReference type="OrthoDB" id="498368at2759"/>
<dbReference type="GO" id="GO:0051603">
    <property type="term" value="P:proteolysis involved in protein catabolic process"/>
    <property type="evidence" value="ECO:0000318"/>
    <property type="project" value="GO_Central"/>
</dbReference>
<dbReference type="CDD" id="cd02248">
    <property type="entry name" value="Peptidase_C1A"/>
    <property type="match status" value="1"/>
</dbReference>
<dbReference type="AlphaFoldDB" id="A0A9J7LFC7"/>
<dbReference type="PRINTS" id="PR00705">
    <property type="entry name" value="PAPAIN"/>
</dbReference>
<dbReference type="SUPFAM" id="SSF54001">
    <property type="entry name" value="Cysteine proteinases"/>
    <property type="match status" value="1"/>
</dbReference>
<gene>
    <name evidence="5 6" type="primary">LOC118419487</name>
</gene>
<dbReference type="Proteomes" id="UP000001554">
    <property type="component" value="Chromosome 7"/>
</dbReference>
<evidence type="ECO:0000259" key="3">
    <source>
        <dbReference type="SMART" id="SM00848"/>
    </source>
</evidence>
<dbReference type="Pfam" id="PF00112">
    <property type="entry name" value="Peptidase_C1"/>
    <property type="match status" value="1"/>
</dbReference>
<name>A0A9J7LFC7_BRAFL</name>
<comment type="similarity">
    <text evidence="1">Belongs to the peptidase C1 family.</text>
</comment>
<evidence type="ECO:0000259" key="2">
    <source>
        <dbReference type="SMART" id="SM00645"/>
    </source>
</evidence>
<dbReference type="SMART" id="SM00645">
    <property type="entry name" value="Pept_C1"/>
    <property type="match status" value="1"/>
</dbReference>
<reference evidence="4" key="1">
    <citation type="journal article" date="2020" name="Nat. Ecol. Evol.">
        <title>Deeply conserved synteny resolves early events in vertebrate evolution.</title>
        <authorList>
            <person name="Simakov O."/>
            <person name="Marletaz F."/>
            <person name="Yue J.X."/>
            <person name="O'Connell B."/>
            <person name="Jenkins J."/>
            <person name="Brandt A."/>
            <person name="Calef R."/>
            <person name="Tung C.H."/>
            <person name="Huang T.K."/>
            <person name="Schmutz J."/>
            <person name="Satoh N."/>
            <person name="Yu J.K."/>
            <person name="Putnam N.H."/>
            <person name="Green R.E."/>
            <person name="Rokhsar D.S."/>
        </authorList>
    </citation>
    <scope>NUCLEOTIDE SEQUENCE [LARGE SCALE GENOMIC DNA]</scope>
    <source>
        <strain evidence="4">S238N-H82</strain>
    </source>
</reference>
<feature type="domain" description="Cathepsin propeptide inhibitor" evidence="3">
    <location>
        <begin position="42"/>
        <end position="100"/>
    </location>
</feature>
<feature type="domain" description="Peptidase C1A papain C-terminal" evidence="2">
    <location>
        <begin position="141"/>
        <end position="355"/>
    </location>
</feature>
<dbReference type="InterPro" id="IPR013201">
    <property type="entry name" value="Prot_inhib_I29"/>
</dbReference>
<dbReference type="PANTHER" id="PTHR12411">
    <property type="entry name" value="CYSTEINE PROTEASE FAMILY C1-RELATED"/>
    <property type="match status" value="1"/>
</dbReference>
<dbReference type="InterPro" id="IPR025660">
    <property type="entry name" value="Pept_his_AS"/>
</dbReference>
<dbReference type="RefSeq" id="XP_035681772.1">
    <property type="nucleotide sequence ID" value="XM_035825879.1"/>
</dbReference>
<proteinExistence type="inferred from homology"/>
<dbReference type="GO" id="GO:0005615">
    <property type="term" value="C:extracellular space"/>
    <property type="evidence" value="ECO:0000318"/>
    <property type="project" value="GO_Central"/>
</dbReference>
<dbReference type="GO" id="GO:0005764">
    <property type="term" value="C:lysosome"/>
    <property type="evidence" value="ECO:0000318"/>
    <property type="project" value="GO_Central"/>
</dbReference>
<dbReference type="InterPro" id="IPR013128">
    <property type="entry name" value="Peptidase_C1A"/>
</dbReference>
<evidence type="ECO:0000313" key="4">
    <source>
        <dbReference type="Proteomes" id="UP000001554"/>
    </source>
</evidence>